<keyword evidence="6" id="KW-1185">Reference proteome</keyword>
<accession>A0A1G8BQ53</accession>
<dbReference type="EMBL" id="FNDS01000001">
    <property type="protein sequence ID" value="SDH35322.1"/>
    <property type="molecule type" value="Genomic_DNA"/>
</dbReference>
<dbReference type="PANTHER" id="PTHR45688:SF13">
    <property type="entry name" value="ALANINE--GLYOXYLATE AMINOTRANSFERASE 2-LIKE"/>
    <property type="match status" value="1"/>
</dbReference>
<comment type="cofactor">
    <cofactor evidence="1">
        <name>pyridoxal 5'-phosphate</name>
        <dbReference type="ChEBI" id="CHEBI:597326"/>
    </cofactor>
</comment>
<dbReference type="InterPro" id="IPR015421">
    <property type="entry name" value="PyrdxlP-dep_Trfase_major"/>
</dbReference>
<dbReference type="Proteomes" id="UP000199636">
    <property type="component" value="Unassembled WGS sequence"/>
</dbReference>
<dbReference type="OrthoDB" id="9801052at2"/>
<evidence type="ECO:0000256" key="4">
    <source>
        <dbReference type="RuleBase" id="RU003560"/>
    </source>
</evidence>
<dbReference type="InterPro" id="IPR005814">
    <property type="entry name" value="Aminotrans_3"/>
</dbReference>
<dbReference type="PROSITE" id="PS00600">
    <property type="entry name" value="AA_TRANSFER_CLASS_3"/>
    <property type="match status" value="1"/>
</dbReference>
<evidence type="ECO:0000256" key="3">
    <source>
        <dbReference type="ARBA" id="ARBA00022898"/>
    </source>
</evidence>
<dbReference type="CDD" id="cd00610">
    <property type="entry name" value="OAT_like"/>
    <property type="match status" value="1"/>
</dbReference>
<dbReference type="Gene3D" id="3.90.1150.10">
    <property type="entry name" value="Aspartate Aminotransferase, domain 1"/>
    <property type="match status" value="1"/>
</dbReference>
<keyword evidence="3 4" id="KW-0663">Pyridoxal phosphate</keyword>
<reference evidence="6" key="1">
    <citation type="submission" date="2016-10" db="EMBL/GenBank/DDBJ databases">
        <authorList>
            <person name="Varghese N."/>
            <person name="Submissions S."/>
        </authorList>
    </citation>
    <scope>NUCLEOTIDE SEQUENCE [LARGE SCALE GENOMIC DNA]</scope>
    <source>
        <strain evidence="6">CCM 7469</strain>
    </source>
</reference>
<dbReference type="InterPro" id="IPR015424">
    <property type="entry name" value="PyrdxlP-dep_Trfase"/>
</dbReference>
<dbReference type="InterPro" id="IPR049704">
    <property type="entry name" value="Aminotrans_3_PPA_site"/>
</dbReference>
<dbReference type="GO" id="GO:0008483">
    <property type="term" value="F:transaminase activity"/>
    <property type="evidence" value="ECO:0007669"/>
    <property type="project" value="UniProtKB-KW"/>
</dbReference>
<organism evidence="5 6">
    <name type="scientific">Pseudomonas panipatensis</name>
    <dbReference type="NCBI Taxonomy" id="428992"/>
    <lineage>
        <taxon>Bacteria</taxon>
        <taxon>Pseudomonadati</taxon>
        <taxon>Pseudomonadota</taxon>
        <taxon>Gammaproteobacteria</taxon>
        <taxon>Pseudomonadales</taxon>
        <taxon>Pseudomonadaceae</taxon>
        <taxon>Pseudomonas</taxon>
    </lineage>
</organism>
<gene>
    <name evidence="5" type="ORF">SAMN05216272_101174</name>
</gene>
<dbReference type="InterPro" id="IPR015422">
    <property type="entry name" value="PyrdxlP-dep_Trfase_small"/>
</dbReference>
<sequence>MLKVNAFQAEQADALGAAERSMIERRQRLLGPAYQLFYDHPLHLVRGAGTWLYDREGAAYLDLYNNVASIGHSHPRVVEALTRQAAQLNTHTRYLHEGVLDYAEKLLATMPPELGNVMFTCTGSEANDLALRIARDYSGGTGVIVTRYAYHGMTASIAELSPSVGDYVPLGRDIRVVDAPLHDPADPARVGRLFAAQVRAALADMRRHGIKPAALLVDTLFTSDGVFADPPGFLREAVEAVRAAGGLFIADEVQPGFARTGTHMWGFQRHGLVPDLVTLGKPMGNGHPLAGLTVRPEILARFGRNASYFNTFGGNPVSAAVGLAVLQVIEEEGLQENARHVGAQLKEGLEGLAQGHACLGQVRGAGLFLGVDVLDAQGAADGASARRIVNLLRDEHMLIGVAGAQNNVLKIRPQLCFSAENVEQFLAALERVLGRR</sequence>
<keyword evidence="5" id="KW-0808">Transferase</keyword>
<evidence type="ECO:0000256" key="2">
    <source>
        <dbReference type="ARBA" id="ARBA00008954"/>
    </source>
</evidence>
<dbReference type="AlphaFoldDB" id="A0A1G8BQ53"/>
<dbReference type="STRING" id="428992.SAMN05216272_101174"/>
<dbReference type="GO" id="GO:0030170">
    <property type="term" value="F:pyridoxal phosphate binding"/>
    <property type="evidence" value="ECO:0007669"/>
    <property type="project" value="InterPro"/>
</dbReference>
<dbReference type="PIRSF" id="PIRSF000521">
    <property type="entry name" value="Transaminase_4ab_Lys_Orn"/>
    <property type="match status" value="1"/>
</dbReference>
<dbReference type="Gene3D" id="3.40.640.10">
    <property type="entry name" value="Type I PLP-dependent aspartate aminotransferase-like (Major domain)"/>
    <property type="match status" value="1"/>
</dbReference>
<keyword evidence="5" id="KW-0032">Aminotransferase</keyword>
<dbReference type="PANTHER" id="PTHR45688">
    <property type="match status" value="1"/>
</dbReference>
<name>A0A1G8BQ53_9PSED</name>
<evidence type="ECO:0000313" key="6">
    <source>
        <dbReference type="Proteomes" id="UP000199636"/>
    </source>
</evidence>
<comment type="similarity">
    <text evidence="2 4">Belongs to the class-III pyridoxal-phosphate-dependent aminotransferase family.</text>
</comment>
<evidence type="ECO:0000256" key="1">
    <source>
        <dbReference type="ARBA" id="ARBA00001933"/>
    </source>
</evidence>
<evidence type="ECO:0000313" key="5">
    <source>
        <dbReference type="EMBL" id="SDH35322.1"/>
    </source>
</evidence>
<proteinExistence type="inferred from homology"/>
<dbReference type="RefSeq" id="WP_090259857.1">
    <property type="nucleotide sequence ID" value="NZ_FNDS01000001.1"/>
</dbReference>
<dbReference type="SUPFAM" id="SSF53383">
    <property type="entry name" value="PLP-dependent transferases"/>
    <property type="match status" value="1"/>
</dbReference>
<protein>
    <submittedName>
        <fullName evidence="5">4-aminobutyrate aminotransferase</fullName>
    </submittedName>
</protein>
<dbReference type="Pfam" id="PF00202">
    <property type="entry name" value="Aminotran_3"/>
    <property type="match status" value="1"/>
</dbReference>